<dbReference type="Gene3D" id="1.20.1600.10">
    <property type="entry name" value="Outer membrane efflux proteins (OEP)"/>
    <property type="match status" value="1"/>
</dbReference>
<feature type="signal peptide" evidence="8">
    <location>
        <begin position="1"/>
        <end position="29"/>
    </location>
</feature>
<dbReference type="RefSeq" id="WP_341629074.1">
    <property type="nucleotide sequence ID" value="NZ_JBAKBA010000051.1"/>
</dbReference>
<dbReference type="PANTHER" id="PTHR30026">
    <property type="entry name" value="OUTER MEMBRANE PROTEIN TOLC"/>
    <property type="match status" value="1"/>
</dbReference>
<keyword evidence="4" id="KW-1134">Transmembrane beta strand</keyword>
<evidence type="ECO:0000256" key="3">
    <source>
        <dbReference type="ARBA" id="ARBA00022448"/>
    </source>
</evidence>
<evidence type="ECO:0000256" key="8">
    <source>
        <dbReference type="SAM" id="SignalP"/>
    </source>
</evidence>
<dbReference type="NCBIfam" id="TIGR01844">
    <property type="entry name" value="type_I_sec_TolC"/>
    <property type="match status" value="1"/>
</dbReference>
<dbReference type="InterPro" id="IPR003423">
    <property type="entry name" value="OMP_efflux"/>
</dbReference>
<keyword evidence="10" id="KW-1185">Reference proteome</keyword>
<comment type="caution">
    <text evidence="9">The sequence shown here is derived from an EMBL/GenBank/DDBJ whole genome shotgun (WGS) entry which is preliminary data.</text>
</comment>
<dbReference type="Proteomes" id="UP001366060">
    <property type="component" value="Unassembled WGS sequence"/>
</dbReference>
<keyword evidence="6" id="KW-0472">Membrane</keyword>
<proteinExistence type="inferred from homology"/>
<evidence type="ECO:0000256" key="5">
    <source>
        <dbReference type="ARBA" id="ARBA00022692"/>
    </source>
</evidence>
<keyword evidence="8" id="KW-0732">Signal</keyword>
<keyword evidence="3" id="KW-0813">Transport</keyword>
<evidence type="ECO:0000256" key="7">
    <source>
        <dbReference type="ARBA" id="ARBA00023237"/>
    </source>
</evidence>
<name>A0ABU9HGI2_9GAMM</name>
<evidence type="ECO:0000256" key="4">
    <source>
        <dbReference type="ARBA" id="ARBA00022452"/>
    </source>
</evidence>
<dbReference type="InterPro" id="IPR010130">
    <property type="entry name" value="T1SS_OMP_TolC"/>
</dbReference>
<comment type="subcellular location">
    <subcellularLocation>
        <location evidence="1">Cell outer membrane</location>
    </subcellularLocation>
</comment>
<evidence type="ECO:0000313" key="9">
    <source>
        <dbReference type="EMBL" id="MEL0660666.1"/>
    </source>
</evidence>
<keyword evidence="5" id="KW-0812">Transmembrane</keyword>
<gene>
    <name evidence="9" type="ORF">V6255_16140</name>
</gene>
<accession>A0ABU9HGI2</accession>
<dbReference type="Pfam" id="PF02321">
    <property type="entry name" value="OEP"/>
    <property type="match status" value="2"/>
</dbReference>
<reference evidence="9 10" key="1">
    <citation type="submission" date="2024-02" db="EMBL/GenBank/DDBJ databases">
        <title>Bacteria isolated from the canopy kelp, Nereocystis luetkeana.</title>
        <authorList>
            <person name="Pfister C.A."/>
            <person name="Younker I.T."/>
            <person name="Light S.H."/>
        </authorList>
    </citation>
    <scope>NUCLEOTIDE SEQUENCE [LARGE SCALE GENOMIC DNA]</scope>
    <source>
        <strain evidence="9 10">TI.2.07</strain>
    </source>
</reference>
<evidence type="ECO:0000256" key="2">
    <source>
        <dbReference type="ARBA" id="ARBA00007613"/>
    </source>
</evidence>
<evidence type="ECO:0000256" key="6">
    <source>
        <dbReference type="ARBA" id="ARBA00023136"/>
    </source>
</evidence>
<evidence type="ECO:0000256" key="1">
    <source>
        <dbReference type="ARBA" id="ARBA00004442"/>
    </source>
</evidence>
<keyword evidence="7" id="KW-0998">Cell outer membrane</keyword>
<evidence type="ECO:0000313" key="10">
    <source>
        <dbReference type="Proteomes" id="UP001366060"/>
    </source>
</evidence>
<feature type="chain" id="PRO_5046985467" evidence="8">
    <location>
        <begin position="30"/>
        <end position="468"/>
    </location>
</feature>
<dbReference type="EMBL" id="JBAKBA010000051">
    <property type="protein sequence ID" value="MEL0660666.1"/>
    <property type="molecule type" value="Genomic_DNA"/>
</dbReference>
<protein>
    <submittedName>
        <fullName evidence="9">TolC family outer membrane protein</fullName>
    </submittedName>
</protein>
<organism evidence="9 10">
    <name type="scientific">Psychromonas arctica</name>
    <dbReference type="NCBI Taxonomy" id="168275"/>
    <lineage>
        <taxon>Bacteria</taxon>
        <taxon>Pseudomonadati</taxon>
        <taxon>Pseudomonadota</taxon>
        <taxon>Gammaproteobacteria</taxon>
        <taxon>Alteromonadales</taxon>
        <taxon>Psychromonadaceae</taxon>
        <taxon>Psychromonas</taxon>
    </lineage>
</organism>
<dbReference type="InterPro" id="IPR051906">
    <property type="entry name" value="TolC-like"/>
</dbReference>
<dbReference type="SUPFAM" id="SSF56954">
    <property type="entry name" value="Outer membrane efflux proteins (OEP)"/>
    <property type="match status" value="1"/>
</dbReference>
<dbReference type="PANTHER" id="PTHR30026:SF22">
    <property type="entry name" value="OUTER MEMBRANE EFFLUX PROTEIN"/>
    <property type="match status" value="1"/>
</dbReference>
<comment type="similarity">
    <text evidence="2">Belongs to the outer membrane factor (OMF) (TC 1.B.17) family.</text>
</comment>
<sequence>MRPLKRGITKNFSLVAFSSLALLPLQANSQSLEQAVAHTLDSNPEIHEAFTRFKVSEKQVEQAEAGYYPTLDLTGGVGREYTDSVTTRGYDDTGNNTESLTRRELGLSFRQNLFSGFETSSEVDRTSYATSAEQWRLHSVAEDLSLEATRVYVGLMQAKELVALSEKNLQSHVDIYDQIKERTDSGFSSKADLSQISGRLAQAESSLIAAKNNYLDAKTMFYTVIDQAPENLVIPYPDSSMLPATQAEGLEIALKNHPSVWAASNDIQSATAQYNSAKSKYYPDVTFEVDANFNDNIDGVDGSNTGTGVGGENNEVVAMIRFRYNLFAGGKDTAYAKETAYRINQAKALNMTAHREVKEGFTLSWDAYELLNLQKKYIKMHVIAAKNTQDDYKEQFKVGQRSLLDLLDTENELFESRRDFLEAEFSEITAQYRILHAMGILLDSLRVTRPESWKGEEQFEGGVYNEKG</sequence>